<evidence type="ECO:0000313" key="1">
    <source>
        <dbReference type="EMBL" id="MBX68547.1"/>
    </source>
</evidence>
<dbReference type="EMBL" id="GGEC01088063">
    <property type="protein sequence ID" value="MBX68547.1"/>
    <property type="molecule type" value="Transcribed_RNA"/>
</dbReference>
<organism evidence="1">
    <name type="scientific">Rhizophora mucronata</name>
    <name type="common">Asiatic mangrove</name>
    <dbReference type="NCBI Taxonomy" id="61149"/>
    <lineage>
        <taxon>Eukaryota</taxon>
        <taxon>Viridiplantae</taxon>
        <taxon>Streptophyta</taxon>
        <taxon>Embryophyta</taxon>
        <taxon>Tracheophyta</taxon>
        <taxon>Spermatophyta</taxon>
        <taxon>Magnoliopsida</taxon>
        <taxon>eudicotyledons</taxon>
        <taxon>Gunneridae</taxon>
        <taxon>Pentapetalae</taxon>
        <taxon>rosids</taxon>
        <taxon>fabids</taxon>
        <taxon>Malpighiales</taxon>
        <taxon>Rhizophoraceae</taxon>
        <taxon>Rhizophora</taxon>
    </lineage>
</organism>
<name>A0A2P2QNM3_RHIMU</name>
<sequence length="36" mass="4463">MKSYVFWYMPEVTNVMRKNTTIRNKSPKEKILSWQK</sequence>
<dbReference type="AlphaFoldDB" id="A0A2P2QNM3"/>
<proteinExistence type="predicted"/>
<protein>
    <submittedName>
        <fullName evidence="1">Uncharacterized protein</fullName>
    </submittedName>
</protein>
<accession>A0A2P2QNM3</accession>
<reference evidence="1" key="1">
    <citation type="submission" date="2018-02" db="EMBL/GenBank/DDBJ databases">
        <title>Rhizophora mucronata_Transcriptome.</title>
        <authorList>
            <person name="Meera S.P."/>
            <person name="Sreeshan A."/>
            <person name="Augustine A."/>
        </authorList>
    </citation>
    <scope>NUCLEOTIDE SEQUENCE</scope>
    <source>
        <tissue evidence="1">Leaf</tissue>
    </source>
</reference>